<evidence type="ECO:0000313" key="1">
    <source>
        <dbReference type="EMBL" id="MEQ2554878.1"/>
    </source>
</evidence>
<name>A0ABV1H592_9FIRM</name>
<organism evidence="1 2">
    <name type="scientific">Lachnospira intestinalis</name>
    <dbReference type="NCBI Taxonomy" id="3133158"/>
    <lineage>
        <taxon>Bacteria</taxon>
        <taxon>Bacillati</taxon>
        <taxon>Bacillota</taxon>
        <taxon>Clostridia</taxon>
        <taxon>Lachnospirales</taxon>
        <taxon>Lachnospiraceae</taxon>
        <taxon>Lachnospira</taxon>
    </lineage>
</organism>
<proteinExistence type="predicted"/>
<keyword evidence="2" id="KW-1185">Reference proteome</keyword>
<accession>A0ABV1H592</accession>
<gene>
    <name evidence="1" type="ORF">WMO37_07575</name>
</gene>
<dbReference type="EMBL" id="JBBMFS010000005">
    <property type="protein sequence ID" value="MEQ2554878.1"/>
    <property type="molecule type" value="Genomic_DNA"/>
</dbReference>
<comment type="caution">
    <text evidence="1">The sequence shown here is derived from an EMBL/GenBank/DDBJ whole genome shotgun (WGS) entry which is preliminary data.</text>
</comment>
<dbReference type="Proteomes" id="UP001546774">
    <property type="component" value="Unassembled WGS sequence"/>
</dbReference>
<evidence type="ECO:0008006" key="3">
    <source>
        <dbReference type="Google" id="ProtNLM"/>
    </source>
</evidence>
<reference evidence="1" key="1">
    <citation type="submission" date="2024-03" db="EMBL/GenBank/DDBJ databases">
        <title>Human intestinal bacterial collection.</title>
        <authorList>
            <person name="Pauvert C."/>
            <person name="Hitch T.C.A."/>
            <person name="Clavel T."/>
        </authorList>
    </citation>
    <scope>NUCLEOTIDE SEQUENCE [LARGE SCALE GENOMIC DNA]</scope>
    <source>
        <strain evidence="1">CLA-AA-H89B</strain>
    </source>
</reference>
<protein>
    <recommendedName>
        <fullName evidence="3">Phage protein</fullName>
    </recommendedName>
</protein>
<evidence type="ECO:0000313" key="2">
    <source>
        <dbReference type="Proteomes" id="UP001546774"/>
    </source>
</evidence>
<sequence length="105" mass="12817">MGYNEIKQMLEELGIPVAYWRFDDNEVPTVPYIIFTLPKSDNMAADGKTYYKKQRLFVELYVGEKSPRLEQQLEEQFDKYNLFYNRDEYYIEDEQIFEELYQLEV</sequence>